<dbReference type="OrthoDB" id="5401862at2"/>
<dbReference type="KEGG" id="nwr:E3U44_13575"/>
<dbReference type="Gene3D" id="3.10.490.10">
    <property type="entry name" value="Gamma-glutamyl cyclotransferase-like"/>
    <property type="match status" value="1"/>
</dbReference>
<evidence type="ECO:0000313" key="2">
    <source>
        <dbReference type="Proteomes" id="UP000294325"/>
    </source>
</evidence>
<proteinExistence type="predicted"/>
<protein>
    <recommendedName>
        <fullName evidence="3">Gamma-glutamylcyclotransferase</fullName>
    </recommendedName>
</protein>
<dbReference type="Pfam" id="PF13772">
    <property type="entry name" value="AIG2_2"/>
    <property type="match status" value="1"/>
</dbReference>
<dbReference type="RefSeq" id="WP_134358681.1">
    <property type="nucleotide sequence ID" value="NZ_CP038033.1"/>
</dbReference>
<organism evidence="1 2">
    <name type="scientific">Nitrosococcus wardiae</name>
    <dbReference type="NCBI Taxonomy" id="1814290"/>
    <lineage>
        <taxon>Bacteria</taxon>
        <taxon>Pseudomonadati</taxon>
        <taxon>Pseudomonadota</taxon>
        <taxon>Gammaproteobacteria</taxon>
        <taxon>Chromatiales</taxon>
        <taxon>Chromatiaceae</taxon>
        <taxon>Nitrosococcus</taxon>
    </lineage>
</organism>
<reference evidence="1 2" key="1">
    <citation type="submission" date="2019-03" db="EMBL/GenBank/DDBJ databases">
        <title>The genome sequence of Nitrosococcus wardiae strain D1FHST reveals the archetypal metabolic capacity of ammonia-oxidizing Gammaproteobacteria.</title>
        <authorList>
            <person name="Wang L."/>
            <person name="Lim C.K."/>
            <person name="Hanson T.E."/>
            <person name="Dang H."/>
            <person name="Klotz M.G."/>
        </authorList>
    </citation>
    <scope>NUCLEOTIDE SEQUENCE [LARGE SCALE GENOMIC DNA]</scope>
    <source>
        <strain evidence="1 2">D1FHS</strain>
    </source>
</reference>
<gene>
    <name evidence="1" type="ORF">E3U44_13575</name>
</gene>
<dbReference type="AlphaFoldDB" id="A0A4P7C3P4"/>
<accession>A0A4P7C3P4</accession>
<dbReference type="Proteomes" id="UP000294325">
    <property type="component" value="Chromosome"/>
</dbReference>
<dbReference type="EMBL" id="CP038033">
    <property type="protein sequence ID" value="QBQ55422.1"/>
    <property type="molecule type" value="Genomic_DNA"/>
</dbReference>
<evidence type="ECO:0000313" key="1">
    <source>
        <dbReference type="EMBL" id="QBQ55422.1"/>
    </source>
</evidence>
<keyword evidence="2" id="KW-1185">Reference proteome</keyword>
<sequence length="84" mass="9802">MIKVEGAKSGWINAWAYQSSRPIEGRRPSRRYRDLLIAGAQEFNLPQEYIAYLKQVPYSNLPFISRLLPPLIEVIERTKRRSTP</sequence>
<name>A0A4P7C3P4_9GAMM</name>
<evidence type="ECO:0008006" key="3">
    <source>
        <dbReference type="Google" id="ProtNLM"/>
    </source>
</evidence>